<dbReference type="EMBL" id="KZ824592">
    <property type="protein sequence ID" value="RAK83314.1"/>
    <property type="molecule type" value="Genomic_DNA"/>
</dbReference>
<name>A0ACD1HYQ2_9EURO</name>
<accession>A0ACD1HYQ2</accession>
<evidence type="ECO:0000313" key="1">
    <source>
        <dbReference type="EMBL" id="RAK83314.1"/>
    </source>
</evidence>
<evidence type="ECO:0000313" key="2">
    <source>
        <dbReference type="Proteomes" id="UP000249748"/>
    </source>
</evidence>
<keyword evidence="2" id="KW-1185">Reference proteome</keyword>
<proteinExistence type="predicted"/>
<gene>
    <name evidence="1" type="ORF">BO79DRAFT_68857</name>
</gene>
<organism evidence="1 2">
    <name type="scientific">Aspergillus costaricaensis CBS 115574</name>
    <dbReference type="NCBI Taxonomy" id="1448317"/>
    <lineage>
        <taxon>Eukaryota</taxon>
        <taxon>Fungi</taxon>
        <taxon>Dikarya</taxon>
        <taxon>Ascomycota</taxon>
        <taxon>Pezizomycotina</taxon>
        <taxon>Eurotiomycetes</taxon>
        <taxon>Eurotiomycetidae</taxon>
        <taxon>Eurotiales</taxon>
        <taxon>Aspergillaceae</taxon>
        <taxon>Aspergillus</taxon>
        <taxon>Aspergillus subgen. Circumdati</taxon>
    </lineage>
</organism>
<sequence length="53" mass="6420">MILFSWGKGGHTHGFFFDVSYIRFSYLSSWPHHQLYFSFVAFFLVMRVLKRVK</sequence>
<dbReference type="Proteomes" id="UP000249748">
    <property type="component" value="Unassembled WGS sequence"/>
</dbReference>
<reference evidence="1" key="1">
    <citation type="submission" date="2018-02" db="EMBL/GenBank/DDBJ databases">
        <title>The genomes of Aspergillus section Nigri reveals drivers in fungal speciation.</title>
        <authorList>
            <consortium name="DOE Joint Genome Institute"/>
            <person name="Vesth T.C."/>
            <person name="Nybo J."/>
            <person name="Theobald S."/>
            <person name="Brandl J."/>
            <person name="Frisvad J.C."/>
            <person name="Nielsen K.F."/>
            <person name="Lyhne E.K."/>
            <person name="Kogle M.E."/>
            <person name="Kuo A."/>
            <person name="Riley R."/>
            <person name="Clum A."/>
            <person name="Nolan M."/>
            <person name="Lipzen A."/>
            <person name="Salamov A."/>
            <person name="Henrissat B."/>
            <person name="Wiebenga A."/>
            <person name="De vries R.P."/>
            <person name="Grigoriev I.V."/>
            <person name="Mortensen U.H."/>
            <person name="Andersen M.R."/>
            <person name="Baker S.E."/>
        </authorList>
    </citation>
    <scope>NUCLEOTIDE SEQUENCE</scope>
    <source>
        <strain evidence="1">CBS 115574</strain>
    </source>
</reference>
<protein>
    <submittedName>
        <fullName evidence="1">Uncharacterized protein</fullName>
    </submittedName>
</protein>